<dbReference type="PANTHER" id="PTHR33048">
    <property type="entry name" value="PTH11-LIKE INTEGRAL MEMBRANE PROTEIN (AFU_ORTHOLOGUE AFUA_5G11245)"/>
    <property type="match status" value="1"/>
</dbReference>
<feature type="transmembrane region" description="Helical" evidence="7">
    <location>
        <begin position="64"/>
        <end position="85"/>
    </location>
</feature>
<dbReference type="GO" id="GO:0016020">
    <property type="term" value="C:membrane"/>
    <property type="evidence" value="ECO:0007669"/>
    <property type="project" value="UniProtKB-SubCell"/>
</dbReference>
<protein>
    <recommendedName>
        <fullName evidence="8">Rhodopsin domain-containing protein</fullName>
    </recommendedName>
</protein>
<dbReference type="EMBL" id="LGSR01000029">
    <property type="protein sequence ID" value="KOS16604.1"/>
    <property type="molecule type" value="Genomic_DNA"/>
</dbReference>
<dbReference type="STRING" id="150374.A0A0M8MXZ6"/>
<keyword evidence="4 7" id="KW-0472">Membrane</keyword>
<feature type="transmembrane region" description="Helical" evidence="7">
    <location>
        <begin position="228"/>
        <end position="252"/>
    </location>
</feature>
<comment type="caution">
    <text evidence="9">The sequence shown here is derived from an EMBL/GenBank/DDBJ whole genome shotgun (WGS) entry which is preliminary data.</text>
</comment>
<sequence length="373" mass="41010">MRAGARWYKIRRVPLEAEDLLMYGALAAFAIESGLCLATLPTLFKTLAVGAGLMAPWPTLMQDASVMLKEYFAVSIFFWLTLWMVKWSLLCTFKKLTNGLPGYTRIWWGILVFSIVVFLGSCISNFTACHSMHAWFTVGECDGPADNRAKLISLWFSLASDLTTDLLIMAVPLRVVWDIKISRVERISLGFVFAVGLITMITGIIRSVTLSTTSATSATPGQVSTQWLVMWAGIEGLIAIIVGCLPSFAVFIRGRQKASQAQRRTDEESGMGKGSRLGSNMGSNMGSNFGSKPRSKPRKTVDDSFDDDAQQIWAPPDAAGENDTAAGNIVVTQTWKHESHPKPPVHEFQGLPEPDIEYELDIVGAYDGRSRKA</sequence>
<feature type="transmembrane region" description="Helical" evidence="7">
    <location>
        <begin position="189"/>
        <end position="208"/>
    </location>
</feature>
<dbReference type="InterPro" id="IPR049326">
    <property type="entry name" value="Rhodopsin_dom_fungi"/>
</dbReference>
<feature type="compositionally biased region" description="Polar residues" evidence="6">
    <location>
        <begin position="277"/>
        <end position="290"/>
    </location>
</feature>
<dbReference type="InterPro" id="IPR052337">
    <property type="entry name" value="SAT4-like"/>
</dbReference>
<comment type="subcellular location">
    <subcellularLocation>
        <location evidence="1">Membrane</location>
        <topology evidence="1">Multi-pass membrane protein</topology>
    </subcellularLocation>
</comment>
<evidence type="ECO:0000256" key="5">
    <source>
        <dbReference type="ARBA" id="ARBA00038359"/>
    </source>
</evidence>
<feature type="transmembrane region" description="Helical" evidence="7">
    <location>
        <begin position="154"/>
        <end position="177"/>
    </location>
</feature>
<evidence type="ECO:0000256" key="6">
    <source>
        <dbReference type="SAM" id="MobiDB-lite"/>
    </source>
</evidence>
<evidence type="ECO:0000313" key="10">
    <source>
        <dbReference type="Proteomes" id="UP000053831"/>
    </source>
</evidence>
<dbReference type="PANTHER" id="PTHR33048:SF47">
    <property type="entry name" value="INTEGRAL MEMBRANE PROTEIN-RELATED"/>
    <property type="match status" value="1"/>
</dbReference>
<evidence type="ECO:0000256" key="3">
    <source>
        <dbReference type="ARBA" id="ARBA00022989"/>
    </source>
</evidence>
<feature type="region of interest" description="Disordered" evidence="6">
    <location>
        <begin position="259"/>
        <end position="304"/>
    </location>
</feature>
<comment type="similarity">
    <text evidence="5">Belongs to the SAT4 family.</text>
</comment>
<keyword evidence="3 7" id="KW-1133">Transmembrane helix</keyword>
<evidence type="ECO:0000313" key="9">
    <source>
        <dbReference type="EMBL" id="KOS16604.1"/>
    </source>
</evidence>
<dbReference type="AlphaFoldDB" id="A0A0M8MXZ6"/>
<dbReference type="OrthoDB" id="444631at2759"/>
<accession>A0A0M8MXZ6</accession>
<evidence type="ECO:0000259" key="8">
    <source>
        <dbReference type="Pfam" id="PF20684"/>
    </source>
</evidence>
<feature type="transmembrane region" description="Helical" evidence="7">
    <location>
        <begin position="20"/>
        <end position="44"/>
    </location>
</feature>
<name>A0A0M8MXZ6_ESCWE</name>
<proteinExistence type="inferred from homology"/>
<dbReference type="Pfam" id="PF20684">
    <property type="entry name" value="Fung_rhodopsin"/>
    <property type="match status" value="1"/>
</dbReference>
<gene>
    <name evidence="9" type="ORF">ESCO_004936</name>
</gene>
<feature type="domain" description="Rhodopsin" evidence="8">
    <location>
        <begin position="4"/>
        <end position="252"/>
    </location>
</feature>
<evidence type="ECO:0000256" key="1">
    <source>
        <dbReference type="ARBA" id="ARBA00004141"/>
    </source>
</evidence>
<dbReference type="Proteomes" id="UP000053831">
    <property type="component" value="Unassembled WGS sequence"/>
</dbReference>
<evidence type="ECO:0000256" key="7">
    <source>
        <dbReference type="SAM" id="Phobius"/>
    </source>
</evidence>
<evidence type="ECO:0000256" key="2">
    <source>
        <dbReference type="ARBA" id="ARBA00022692"/>
    </source>
</evidence>
<evidence type="ECO:0000256" key="4">
    <source>
        <dbReference type="ARBA" id="ARBA00023136"/>
    </source>
</evidence>
<feature type="transmembrane region" description="Helical" evidence="7">
    <location>
        <begin position="106"/>
        <end position="126"/>
    </location>
</feature>
<reference evidence="9 10" key="1">
    <citation type="submission" date="2015-07" db="EMBL/GenBank/DDBJ databases">
        <title>The genome of the fungus Escovopsis weberi, a specialized disease agent of ant agriculture.</title>
        <authorList>
            <person name="de Man T.J."/>
            <person name="Stajich J.E."/>
            <person name="Kubicek C.P."/>
            <person name="Chenthamara K."/>
            <person name="Atanasova L."/>
            <person name="Druzhinina I.S."/>
            <person name="Birnbaum S."/>
            <person name="Barribeau S.M."/>
            <person name="Teiling C."/>
            <person name="Suen G."/>
            <person name="Currie C."/>
            <person name="Gerardo N.M."/>
        </authorList>
    </citation>
    <scope>NUCLEOTIDE SEQUENCE [LARGE SCALE GENOMIC DNA]</scope>
</reference>
<keyword evidence="2 7" id="KW-0812">Transmembrane</keyword>
<organism evidence="9 10">
    <name type="scientific">Escovopsis weberi</name>
    <dbReference type="NCBI Taxonomy" id="150374"/>
    <lineage>
        <taxon>Eukaryota</taxon>
        <taxon>Fungi</taxon>
        <taxon>Dikarya</taxon>
        <taxon>Ascomycota</taxon>
        <taxon>Pezizomycotina</taxon>
        <taxon>Sordariomycetes</taxon>
        <taxon>Hypocreomycetidae</taxon>
        <taxon>Hypocreales</taxon>
        <taxon>Hypocreaceae</taxon>
        <taxon>Escovopsis</taxon>
    </lineage>
</organism>
<keyword evidence="10" id="KW-1185">Reference proteome</keyword>